<dbReference type="PANTHER" id="PTHR36535">
    <property type="entry name" value="YALI0E30327P"/>
    <property type="match status" value="1"/>
</dbReference>
<dbReference type="EMBL" id="WUBR01000003">
    <property type="protein sequence ID" value="MWV29009.1"/>
    <property type="molecule type" value="Genomic_DNA"/>
</dbReference>
<gene>
    <name evidence="2" type="ORF">GRF63_13945</name>
</gene>
<dbReference type="RefSeq" id="WP_160486643.1">
    <property type="nucleotide sequence ID" value="NZ_WUBR01000003.1"/>
</dbReference>
<protein>
    <submittedName>
        <fullName evidence="2">DUF1772 domain-containing protein</fullName>
    </submittedName>
</protein>
<feature type="transmembrane region" description="Helical" evidence="1">
    <location>
        <begin position="6"/>
        <end position="24"/>
    </location>
</feature>
<keyword evidence="1" id="KW-0472">Membrane</keyword>
<organism evidence="2 3">
    <name type="scientific">Aurantiacibacter rhizosphaerae</name>
    <dbReference type="NCBI Taxonomy" id="2691582"/>
    <lineage>
        <taxon>Bacteria</taxon>
        <taxon>Pseudomonadati</taxon>
        <taxon>Pseudomonadota</taxon>
        <taxon>Alphaproteobacteria</taxon>
        <taxon>Sphingomonadales</taxon>
        <taxon>Erythrobacteraceae</taxon>
        <taxon>Aurantiacibacter</taxon>
    </lineage>
</organism>
<keyword evidence="1" id="KW-1133">Transmembrane helix</keyword>
<dbReference type="AlphaFoldDB" id="A0A844XGZ2"/>
<keyword evidence="3" id="KW-1185">Reference proteome</keyword>
<reference evidence="2 3" key="2">
    <citation type="submission" date="2020-02" db="EMBL/GenBank/DDBJ databases">
        <title>Erythrobacter dongmakensis sp. nov., isolated from a tidal mudflat.</title>
        <authorList>
            <person name="Kim I.S."/>
        </authorList>
    </citation>
    <scope>NUCLEOTIDE SEQUENCE [LARGE SCALE GENOMIC DNA]</scope>
    <source>
        <strain evidence="2 3">GH3-10</strain>
    </source>
</reference>
<proteinExistence type="predicted"/>
<name>A0A844XGZ2_9SPHN</name>
<dbReference type="Pfam" id="PF08592">
    <property type="entry name" value="Anthrone_oxy"/>
    <property type="match status" value="1"/>
</dbReference>
<reference evidence="2 3" key="1">
    <citation type="submission" date="2019-12" db="EMBL/GenBank/DDBJ databases">
        <authorList>
            <person name="Lee S.D."/>
        </authorList>
    </citation>
    <scope>NUCLEOTIDE SEQUENCE [LARGE SCALE GENOMIC DNA]</scope>
    <source>
        <strain evidence="2 3">GH3-10</strain>
    </source>
</reference>
<comment type="caution">
    <text evidence="2">The sequence shown here is derived from an EMBL/GenBank/DDBJ whole genome shotgun (WGS) entry which is preliminary data.</text>
</comment>
<dbReference type="PANTHER" id="PTHR36535:SF1">
    <property type="entry name" value="DUF1772 DOMAIN-CONTAINING PROTEIN"/>
    <property type="match status" value="1"/>
</dbReference>
<feature type="transmembrane region" description="Helical" evidence="1">
    <location>
        <begin position="49"/>
        <end position="70"/>
    </location>
</feature>
<dbReference type="InterPro" id="IPR013901">
    <property type="entry name" value="Anthrone_oxy"/>
</dbReference>
<feature type="transmembrane region" description="Helical" evidence="1">
    <location>
        <begin position="76"/>
        <end position="97"/>
    </location>
</feature>
<dbReference type="Proteomes" id="UP000461409">
    <property type="component" value="Unassembled WGS sequence"/>
</dbReference>
<evidence type="ECO:0000313" key="2">
    <source>
        <dbReference type="EMBL" id="MWV29009.1"/>
    </source>
</evidence>
<evidence type="ECO:0000256" key="1">
    <source>
        <dbReference type="SAM" id="Phobius"/>
    </source>
</evidence>
<evidence type="ECO:0000313" key="3">
    <source>
        <dbReference type="Proteomes" id="UP000461409"/>
    </source>
</evidence>
<accession>A0A844XGZ2</accession>
<sequence length="145" mass="15584">MFELSLAALIFVALFTGAALYISLVEHPARLVLPDDPLLAQWQPSYRRALPIQSGLAIAGGLTGLIVWYISSDWRWLAGSIAILANWPYTLIVMMPANKRLMAMAQNQAGAESRALLTQWGRQHAVRGALGAAALALFALGATGL</sequence>
<keyword evidence="1" id="KW-0812">Transmembrane</keyword>